<dbReference type="InterPro" id="IPR002156">
    <property type="entry name" value="RNaseH_domain"/>
</dbReference>
<dbReference type="Proteomes" id="UP000237347">
    <property type="component" value="Unassembled WGS sequence"/>
</dbReference>
<name>A0AAW0KGI5_QUESU</name>
<dbReference type="GO" id="GO:0003676">
    <property type="term" value="F:nucleic acid binding"/>
    <property type="evidence" value="ECO:0007669"/>
    <property type="project" value="InterPro"/>
</dbReference>
<sequence>MENQSMLVEALADKTKKLRCTGKAVKLKASEKAVEELFNTGLVGKLQADRNINKNAVKAIILKVWRTSKGVQIVDLKENIFLFKFACEGDKRRILELGPWNIEGKNGLREGIVVTLWGKPWVNAELPMSRATGDVYQKRRSRFISSYGLHCMTIFQSNTLTISHSKAALAVITRNEFGAVIKVWTKIIPKSSPLRAEAEAILWALQLAKGEYWRSGNAAVHEAANEKRWIPSPTALVPKFLTIWHATYHENARHCGADAAQFLFIEGGTFAVLSS</sequence>
<protein>
    <submittedName>
        <fullName evidence="3">Csc1-like protein</fullName>
    </submittedName>
</protein>
<evidence type="ECO:0000313" key="3">
    <source>
        <dbReference type="EMBL" id="KAK7837673.1"/>
    </source>
</evidence>
<evidence type="ECO:0000313" key="4">
    <source>
        <dbReference type="Proteomes" id="UP000237347"/>
    </source>
</evidence>
<dbReference type="EMBL" id="PKMF04000324">
    <property type="protein sequence ID" value="KAK7837673.1"/>
    <property type="molecule type" value="Genomic_DNA"/>
</dbReference>
<reference evidence="3 4" key="1">
    <citation type="journal article" date="2018" name="Sci. Data">
        <title>The draft genome sequence of cork oak.</title>
        <authorList>
            <person name="Ramos A.M."/>
            <person name="Usie A."/>
            <person name="Barbosa P."/>
            <person name="Barros P.M."/>
            <person name="Capote T."/>
            <person name="Chaves I."/>
            <person name="Simoes F."/>
            <person name="Abreu I."/>
            <person name="Carrasquinho I."/>
            <person name="Faro C."/>
            <person name="Guimaraes J.B."/>
            <person name="Mendonca D."/>
            <person name="Nobrega F."/>
            <person name="Rodrigues L."/>
            <person name="Saibo N.J.M."/>
            <person name="Varela M.C."/>
            <person name="Egas C."/>
            <person name="Matos J."/>
            <person name="Miguel C.M."/>
            <person name="Oliveira M.M."/>
            <person name="Ricardo C.P."/>
            <person name="Goncalves S."/>
        </authorList>
    </citation>
    <scope>NUCLEOTIDE SEQUENCE [LARGE SCALE GENOMIC DNA]</scope>
    <source>
        <strain evidence="4">cv. HL8</strain>
    </source>
</reference>
<gene>
    <name evidence="3" type="primary">GFS10_0</name>
    <name evidence="3" type="ORF">CFP56_020885</name>
</gene>
<feature type="domain" description="RNase H type-1" evidence="1">
    <location>
        <begin position="164"/>
        <end position="213"/>
    </location>
</feature>
<dbReference type="InterPro" id="IPR025558">
    <property type="entry name" value="DUF4283"/>
</dbReference>
<accession>A0AAW0KGI5</accession>
<evidence type="ECO:0000259" key="1">
    <source>
        <dbReference type="Pfam" id="PF13456"/>
    </source>
</evidence>
<dbReference type="Pfam" id="PF14111">
    <property type="entry name" value="DUF4283"/>
    <property type="match status" value="1"/>
</dbReference>
<dbReference type="GO" id="GO:0004523">
    <property type="term" value="F:RNA-DNA hybrid ribonuclease activity"/>
    <property type="evidence" value="ECO:0007669"/>
    <property type="project" value="InterPro"/>
</dbReference>
<feature type="domain" description="DUF4283" evidence="2">
    <location>
        <begin position="35"/>
        <end position="104"/>
    </location>
</feature>
<organism evidence="3 4">
    <name type="scientific">Quercus suber</name>
    <name type="common">Cork oak</name>
    <dbReference type="NCBI Taxonomy" id="58331"/>
    <lineage>
        <taxon>Eukaryota</taxon>
        <taxon>Viridiplantae</taxon>
        <taxon>Streptophyta</taxon>
        <taxon>Embryophyta</taxon>
        <taxon>Tracheophyta</taxon>
        <taxon>Spermatophyta</taxon>
        <taxon>Magnoliopsida</taxon>
        <taxon>eudicotyledons</taxon>
        <taxon>Gunneridae</taxon>
        <taxon>Pentapetalae</taxon>
        <taxon>rosids</taxon>
        <taxon>fabids</taxon>
        <taxon>Fagales</taxon>
        <taxon>Fagaceae</taxon>
        <taxon>Quercus</taxon>
    </lineage>
</organism>
<keyword evidence="4" id="KW-1185">Reference proteome</keyword>
<proteinExistence type="predicted"/>
<comment type="caution">
    <text evidence="3">The sequence shown here is derived from an EMBL/GenBank/DDBJ whole genome shotgun (WGS) entry which is preliminary data.</text>
</comment>
<dbReference type="AlphaFoldDB" id="A0AAW0KGI5"/>
<evidence type="ECO:0000259" key="2">
    <source>
        <dbReference type="Pfam" id="PF14111"/>
    </source>
</evidence>
<dbReference type="Pfam" id="PF13456">
    <property type="entry name" value="RVT_3"/>
    <property type="match status" value="1"/>
</dbReference>